<evidence type="ECO:0000256" key="2">
    <source>
        <dbReference type="ARBA" id="ARBA00022679"/>
    </source>
</evidence>
<dbReference type="SUPFAM" id="SSF74650">
    <property type="entry name" value="Galactose mutarotase-like"/>
    <property type="match status" value="1"/>
</dbReference>
<keyword evidence="1" id="KW-0328">Glycosyltransferase</keyword>
<sequence length="808" mass="92153">MKKERKSSKKEIKKFQSDYGYFTQDGWEYVVTRPDTPRPWVNVISNGEYGIIESQGGTGFSWIGNSNLSRITRWEQDLVRDLYGKFIYVRDNDNGKYWSAAYKPCLTPFDFFEARHGIGYSVLTGSHQGIRTEKTIFVDRKDPVEVWNLKVTNESAEKRSLSLFTYFEWCLGNAGDTHREFQKTFIETDFDKEAYVLYGKKRAALVPPCISTGLSENPVEAFHAVSNLKPSAYDGDKETFFGIYRDIYNPAGVEKGRLSNTVGKNYDSIASLQVDLTLAPGESQTVIFLLGATAEKMVAKKLIQKYRTEQGVQKELDEVKNFWKDLLGKTWVETPDDSMNFMTNIWLKYQTISGRVWAKCGYYQSSGGYGFRDQLQDSHIFMPLKPEWAKKQIMLHAEQQFPDGIVKHWWHHRTNIGPVTNHSDDLVWLAFLTIHYLEETADYDFLNVKVPFLPDPKTGKEKTGTMYQHCLACIDKVLSRWSKRGLPLIGEGDWNDGMSHVGPAWKGESIWLGHFMYGILHQFAPICEMKKEKKRAAYYRKRAEAVKKAINQYGWDGEWYLCATRDDGRPIGSKSEREGKIHLNPQTWAIIHDTATPERAVKCMASAEKFLFKEYGPLLLTPAYSTTDATIGYLTRYAPAARENGGLYTHAGTWAIQAVAMTGDGDKAYKIYQSFLPILRGLDPKFYYAEPYVLPGNVDGPESPHFGRGSWTWYTGSAGWLFRVATDYMLGVHATPEGLKINPCIPKEWAKFKVKRFFRGSTYEIAVENPKHVNRGIKRITVNGNVIEGNLIRPIKGKSPHTVKVVMG</sequence>
<evidence type="ECO:0000259" key="4">
    <source>
        <dbReference type="Pfam" id="PF17167"/>
    </source>
</evidence>
<protein>
    <submittedName>
        <fullName evidence="5">Uncharacterized protein</fullName>
    </submittedName>
</protein>
<dbReference type="SUPFAM" id="SSF48208">
    <property type="entry name" value="Six-hairpin glycosidases"/>
    <property type="match status" value="1"/>
</dbReference>
<evidence type="ECO:0000313" key="6">
    <source>
        <dbReference type="Proteomes" id="UP000178187"/>
    </source>
</evidence>
<dbReference type="SMART" id="SM01068">
    <property type="entry name" value="CBM_X"/>
    <property type="match status" value="1"/>
</dbReference>
<proteinExistence type="predicted"/>
<organism evidence="5 6">
    <name type="scientific">Candidatus Danuiimicrobium aquiferis</name>
    <dbReference type="NCBI Taxonomy" id="1801832"/>
    <lineage>
        <taxon>Bacteria</taxon>
        <taxon>Pseudomonadati</taxon>
        <taxon>Candidatus Omnitrophota</taxon>
        <taxon>Candidatus Danuiimicrobium</taxon>
    </lineage>
</organism>
<dbReference type="PANTHER" id="PTHR37469">
    <property type="entry name" value="CELLOBIONIC ACID PHOSPHORYLASE-RELATED"/>
    <property type="match status" value="1"/>
</dbReference>
<evidence type="ECO:0000313" key="5">
    <source>
        <dbReference type="EMBL" id="OGW95758.1"/>
    </source>
</evidence>
<accession>A0A1G1KS80</accession>
<feature type="domain" description="Glycosyl hydrolase 94 supersandwich" evidence="3">
    <location>
        <begin position="28"/>
        <end position="308"/>
    </location>
</feature>
<gene>
    <name evidence="5" type="ORF">A3G33_08050</name>
</gene>
<dbReference type="Gene3D" id="2.70.98.40">
    <property type="entry name" value="Glycoside hydrolase, family 65, N-terminal domain"/>
    <property type="match status" value="1"/>
</dbReference>
<dbReference type="InterPro" id="IPR010383">
    <property type="entry name" value="Glyco_hydrolase_94_b-supersand"/>
</dbReference>
<dbReference type="InterPro" id="IPR033432">
    <property type="entry name" value="GH94_catalytic"/>
</dbReference>
<dbReference type="GO" id="GO:0005975">
    <property type="term" value="P:carbohydrate metabolic process"/>
    <property type="evidence" value="ECO:0007669"/>
    <property type="project" value="InterPro"/>
</dbReference>
<dbReference type="Pfam" id="PF06165">
    <property type="entry name" value="GH94_b-supersand"/>
    <property type="match status" value="1"/>
</dbReference>
<dbReference type="Pfam" id="PF17167">
    <property type="entry name" value="Glyco_hydro_94"/>
    <property type="match status" value="1"/>
</dbReference>
<dbReference type="EMBL" id="MHFR01000059">
    <property type="protein sequence ID" value="OGW95758.1"/>
    <property type="molecule type" value="Genomic_DNA"/>
</dbReference>
<evidence type="ECO:0000259" key="3">
    <source>
        <dbReference type="Pfam" id="PF06165"/>
    </source>
</evidence>
<comment type="caution">
    <text evidence="5">The sequence shown here is derived from an EMBL/GenBank/DDBJ whole genome shotgun (WGS) entry which is preliminary data.</text>
</comment>
<dbReference type="InterPro" id="IPR052047">
    <property type="entry name" value="GH94_Enzymes"/>
</dbReference>
<dbReference type="AlphaFoldDB" id="A0A1G1KS80"/>
<keyword evidence="2" id="KW-0808">Transferase</keyword>
<dbReference type="Gene3D" id="1.50.10.10">
    <property type="match status" value="1"/>
</dbReference>
<dbReference type="InterPro" id="IPR012341">
    <property type="entry name" value="6hp_glycosidase-like_sf"/>
</dbReference>
<dbReference type="Gene3D" id="2.60.420.10">
    <property type="entry name" value="Maltose phosphorylase, domain 3"/>
    <property type="match status" value="1"/>
</dbReference>
<dbReference type="PANTHER" id="PTHR37469:SF2">
    <property type="entry name" value="CELLOBIONIC ACID PHOSPHORYLASE"/>
    <property type="match status" value="1"/>
</dbReference>
<name>A0A1G1KS80_9BACT</name>
<reference evidence="5 6" key="1">
    <citation type="journal article" date="2016" name="Nat. Commun.">
        <title>Thousands of microbial genomes shed light on interconnected biogeochemical processes in an aquifer system.</title>
        <authorList>
            <person name="Anantharaman K."/>
            <person name="Brown C.T."/>
            <person name="Hug L.A."/>
            <person name="Sharon I."/>
            <person name="Castelle C.J."/>
            <person name="Probst A.J."/>
            <person name="Thomas B.C."/>
            <person name="Singh A."/>
            <person name="Wilkins M.J."/>
            <person name="Karaoz U."/>
            <person name="Brodie E.L."/>
            <person name="Williams K.H."/>
            <person name="Hubbard S.S."/>
            <person name="Banfield J.F."/>
        </authorList>
    </citation>
    <scope>NUCLEOTIDE SEQUENCE [LARGE SCALE GENOMIC DNA]</scope>
</reference>
<dbReference type="InterPro" id="IPR011013">
    <property type="entry name" value="Gal_mutarotase_sf_dom"/>
</dbReference>
<feature type="domain" description="Glycosyl hydrolase 94 catalytic" evidence="4">
    <location>
        <begin position="322"/>
        <end position="731"/>
    </location>
</feature>
<evidence type="ECO:0000256" key="1">
    <source>
        <dbReference type="ARBA" id="ARBA00022676"/>
    </source>
</evidence>
<dbReference type="Proteomes" id="UP000178187">
    <property type="component" value="Unassembled WGS sequence"/>
</dbReference>
<dbReference type="GO" id="GO:0016757">
    <property type="term" value="F:glycosyltransferase activity"/>
    <property type="evidence" value="ECO:0007669"/>
    <property type="project" value="UniProtKB-KW"/>
</dbReference>
<dbReference type="InterPro" id="IPR037018">
    <property type="entry name" value="GH65_N"/>
</dbReference>
<dbReference type="InterPro" id="IPR008928">
    <property type="entry name" value="6-hairpin_glycosidase_sf"/>
</dbReference>
<dbReference type="GO" id="GO:0030246">
    <property type="term" value="F:carbohydrate binding"/>
    <property type="evidence" value="ECO:0007669"/>
    <property type="project" value="InterPro"/>
</dbReference>